<proteinExistence type="predicted"/>
<dbReference type="EMBL" id="AHHD01000369">
    <property type="protein sequence ID" value="EKG14138.1"/>
    <property type="molecule type" value="Genomic_DNA"/>
</dbReference>
<feature type="region of interest" description="Disordered" evidence="2">
    <location>
        <begin position="302"/>
        <end position="371"/>
    </location>
</feature>
<keyword evidence="1" id="KW-0479">Metal-binding</keyword>
<feature type="region of interest" description="Disordered" evidence="2">
    <location>
        <begin position="120"/>
        <end position="142"/>
    </location>
</feature>
<dbReference type="InterPro" id="IPR013087">
    <property type="entry name" value="Znf_C2H2_type"/>
</dbReference>
<dbReference type="AlphaFoldDB" id="K2RHQ5"/>
<feature type="region of interest" description="Disordered" evidence="2">
    <location>
        <begin position="259"/>
        <end position="278"/>
    </location>
</feature>
<keyword evidence="1" id="KW-0862">Zinc</keyword>
<evidence type="ECO:0000256" key="2">
    <source>
        <dbReference type="SAM" id="MobiDB-lite"/>
    </source>
</evidence>
<evidence type="ECO:0000313" key="4">
    <source>
        <dbReference type="EMBL" id="EKG14138.1"/>
    </source>
</evidence>
<comment type="caution">
    <text evidence="4">The sequence shown here is derived from an EMBL/GenBank/DDBJ whole genome shotgun (WGS) entry which is preliminary data.</text>
</comment>
<dbReference type="PROSITE" id="PS00028">
    <property type="entry name" value="ZINC_FINGER_C2H2_1"/>
    <property type="match status" value="1"/>
</dbReference>
<evidence type="ECO:0000259" key="3">
    <source>
        <dbReference type="PROSITE" id="PS50157"/>
    </source>
</evidence>
<protein>
    <submittedName>
        <fullName evidence="4">Zinc finger C2H2-type protein</fullName>
    </submittedName>
</protein>
<dbReference type="PROSITE" id="PS50157">
    <property type="entry name" value="ZINC_FINGER_C2H2_2"/>
    <property type="match status" value="1"/>
</dbReference>
<dbReference type="GO" id="GO:0008270">
    <property type="term" value="F:zinc ion binding"/>
    <property type="evidence" value="ECO:0007669"/>
    <property type="project" value="UniProtKB-KW"/>
</dbReference>
<dbReference type="HOGENOM" id="CLU_746120_0_0_1"/>
<name>K2RHQ5_MACPH</name>
<evidence type="ECO:0000256" key="1">
    <source>
        <dbReference type="PROSITE-ProRule" id="PRU00042"/>
    </source>
</evidence>
<gene>
    <name evidence="4" type="ORF">MPH_08678</name>
</gene>
<dbReference type="InParanoid" id="K2RHQ5"/>
<keyword evidence="1" id="KW-0863">Zinc-finger</keyword>
<feature type="domain" description="C2H2-type" evidence="3">
    <location>
        <begin position="326"/>
        <end position="355"/>
    </location>
</feature>
<organism evidence="4 5">
    <name type="scientific">Macrophomina phaseolina (strain MS6)</name>
    <name type="common">Charcoal rot fungus</name>
    <dbReference type="NCBI Taxonomy" id="1126212"/>
    <lineage>
        <taxon>Eukaryota</taxon>
        <taxon>Fungi</taxon>
        <taxon>Dikarya</taxon>
        <taxon>Ascomycota</taxon>
        <taxon>Pezizomycotina</taxon>
        <taxon>Dothideomycetes</taxon>
        <taxon>Dothideomycetes incertae sedis</taxon>
        <taxon>Botryosphaeriales</taxon>
        <taxon>Botryosphaeriaceae</taxon>
        <taxon>Macrophomina</taxon>
    </lineage>
</organism>
<dbReference type="Proteomes" id="UP000007129">
    <property type="component" value="Unassembled WGS sequence"/>
</dbReference>
<evidence type="ECO:0000313" key="5">
    <source>
        <dbReference type="Proteomes" id="UP000007129"/>
    </source>
</evidence>
<accession>K2RHQ5</accession>
<dbReference type="VEuPathDB" id="FungiDB:MPH_08678"/>
<reference evidence="4 5" key="1">
    <citation type="journal article" date="2012" name="BMC Genomics">
        <title>Tools to kill: Genome of one of the most destructive plant pathogenic fungi Macrophomina phaseolina.</title>
        <authorList>
            <person name="Islam M.S."/>
            <person name="Haque M.S."/>
            <person name="Islam M.M."/>
            <person name="Emdad E.M."/>
            <person name="Halim A."/>
            <person name="Hossen Q.M.M."/>
            <person name="Hossain M.Z."/>
            <person name="Ahmed B."/>
            <person name="Rahim S."/>
            <person name="Rahman M.S."/>
            <person name="Alam M.M."/>
            <person name="Hou S."/>
            <person name="Wan X."/>
            <person name="Saito J.A."/>
            <person name="Alam M."/>
        </authorList>
    </citation>
    <scope>NUCLEOTIDE SEQUENCE [LARGE SCALE GENOMIC DNA]</scope>
    <source>
        <strain evidence="4 5">MS6</strain>
    </source>
</reference>
<sequence>MTSQNGSIPRAHLPDSASASLIYQLEISEPQIETGFERSLEEYNDQDIYRSIKPQEYSIYEGSVPARACAGRQLGIALMKNAVFPFDLDVKNVNATGQPQVPSHPIVSENGLYLAPLRNRHEGSPTGMPHANSTRQETMSRGVRGSQLLCRPMYYSSTNLPSTTRSSLHNQPFGRAEASYRHLHHQGFEGTTPPSFSLWSPVDGYDQNAQSTIQTLSIACTHMDSSARSSHQPSPSHTATAPAYRTLGRAVPELAEQASLSDAPYSHDSPHPFPNTGSAVAQVHTELCRLGCGKWFKGRAPADVKHNRKRHESGSCHLQKTRPPSFQCRGRRCEKKYKRDDTRREHERRHHHDEGLPPRSKTRCRRGSESN</sequence>